<dbReference type="PANTHER" id="PTHR47529">
    <property type="entry name" value="PEPTIDYL-PROLYL CIS-TRANS ISOMERASE D"/>
    <property type="match status" value="1"/>
</dbReference>
<dbReference type="PANTHER" id="PTHR47529:SF1">
    <property type="entry name" value="PERIPLASMIC CHAPERONE PPID"/>
    <property type="match status" value="1"/>
</dbReference>
<evidence type="ECO:0000313" key="7">
    <source>
        <dbReference type="EMBL" id="MBW2936848.1"/>
    </source>
</evidence>
<proteinExistence type="predicted"/>
<dbReference type="Pfam" id="PF13616">
    <property type="entry name" value="Rotamase_3"/>
    <property type="match status" value="1"/>
</dbReference>
<dbReference type="RefSeq" id="WP_219050735.1">
    <property type="nucleotide sequence ID" value="NZ_JAHWDP010000001.1"/>
</dbReference>
<evidence type="ECO:0000313" key="8">
    <source>
        <dbReference type="Proteomes" id="UP001138686"/>
    </source>
</evidence>
<keyword evidence="2" id="KW-1003">Cell membrane</keyword>
<accession>A0A9X1FM91</accession>
<dbReference type="InterPro" id="IPR052029">
    <property type="entry name" value="PpiD_chaperone"/>
</dbReference>
<dbReference type="GO" id="GO:0003755">
    <property type="term" value="F:peptidyl-prolyl cis-trans isomerase activity"/>
    <property type="evidence" value="ECO:0007669"/>
    <property type="project" value="UniProtKB-KW"/>
</dbReference>
<protein>
    <submittedName>
        <fullName evidence="7">Peptidylprolyl isomerase</fullName>
        <ecNumber evidence="7">5.2.1.8</ecNumber>
    </submittedName>
</protein>
<evidence type="ECO:0000256" key="2">
    <source>
        <dbReference type="ARBA" id="ARBA00022475"/>
    </source>
</evidence>
<evidence type="ECO:0000256" key="1">
    <source>
        <dbReference type="ARBA" id="ARBA00004236"/>
    </source>
</evidence>
<dbReference type="PROSITE" id="PS50198">
    <property type="entry name" value="PPIC_PPIASE_2"/>
    <property type="match status" value="1"/>
</dbReference>
<evidence type="ECO:0000259" key="6">
    <source>
        <dbReference type="PROSITE" id="PS50198"/>
    </source>
</evidence>
<name>A0A9X1FM91_9FLAO</name>
<dbReference type="EMBL" id="JAHWDP010000001">
    <property type="protein sequence ID" value="MBW2936848.1"/>
    <property type="molecule type" value="Genomic_DNA"/>
</dbReference>
<evidence type="ECO:0000256" key="4">
    <source>
        <dbReference type="ARBA" id="ARBA00023186"/>
    </source>
</evidence>
<comment type="caution">
    <text evidence="7">The sequence shown here is derived from an EMBL/GenBank/DDBJ whole genome shotgun (WGS) entry which is preliminary data.</text>
</comment>
<dbReference type="AlphaFoldDB" id="A0A9X1FM91"/>
<evidence type="ECO:0000256" key="3">
    <source>
        <dbReference type="ARBA" id="ARBA00023136"/>
    </source>
</evidence>
<sequence>MAILNSIRKRGFFLILIIALALFAFILSDIINKGGSSASTQNVVASVNGTEISREDFMGKVEERQRSLGPNANPYQAMNTVWETELRRILYNQQAEELGLGVSEEQLNETLALSLSGNPTFQDENGIYSEARVIEYVASIQNDATARGQWDAYIIGVRENILQSNYANLVTSGLAVTIAEGEQQYHFENDKINIEYVQVPYTKIADEDVPVTDAEIEAYVRKNPSKYEVEPMVDIQYISFSEEPSMEDIEAAKGEMAKLKEDFAAAEDPIQFVNNESESAFVDRWFFKKDLPPSLKDTLLNIPIGTVYGPFSVDKTLNLSKVIKTIQLPDSVEARHILIPVGLSRTDSITRTPEQAKALADSLLVELKKNKSKFGDFVKKYSSDQGSIEKGGHYDWFAYNTMVGPFRDFCFEKNVGDMGVVETQFGYHLIEVEGQKNKKDAYKVATVVKEIEPSEATLTQVFSESAKFEEAVRNADFTKTAEEKGLTPKPVNKIGKLDSNIPGIGNNRTIVNWAFEEGSSVGDVKRFNINDAYVVVQLTRKSDKKALMSVAEASVTVTPILRKQKKAQKIRESITGSTLQEMATSQNVAVKTASALTRSTPTIADAGTEPYVVGMAFGKAAGETTPIIDGETGVFVVRVLSKSEAPALDNYASYVNQLKASINASTVNTKVFSALRKAAEIEDKRADFY</sequence>
<keyword evidence="4" id="KW-0143">Chaperone</keyword>
<gene>
    <name evidence="7" type="ORF">KXJ69_01945</name>
</gene>
<dbReference type="GO" id="GO:0005886">
    <property type="term" value="C:plasma membrane"/>
    <property type="evidence" value="ECO:0007669"/>
    <property type="project" value="UniProtKB-SubCell"/>
</dbReference>
<dbReference type="Pfam" id="PF13623">
    <property type="entry name" value="SurA_N_2"/>
    <property type="match status" value="1"/>
</dbReference>
<dbReference type="EC" id="5.2.1.8" evidence="7"/>
<feature type="domain" description="PpiC" evidence="6">
    <location>
        <begin position="329"/>
        <end position="434"/>
    </location>
</feature>
<keyword evidence="5 7" id="KW-0413">Isomerase</keyword>
<keyword evidence="3" id="KW-0472">Membrane</keyword>
<comment type="subcellular location">
    <subcellularLocation>
        <location evidence="1">Cell membrane</location>
    </subcellularLocation>
</comment>
<reference evidence="7" key="1">
    <citation type="submission" date="2021-07" db="EMBL/GenBank/DDBJ databases">
        <title>Aureisphaera sp. CAU 1614 isolated from sea sediment.</title>
        <authorList>
            <person name="Kim W."/>
        </authorList>
    </citation>
    <scope>NUCLEOTIDE SEQUENCE</scope>
    <source>
        <strain evidence="7">CAU 1614</strain>
    </source>
</reference>
<keyword evidence="5" id="KW-0697">Rotamase</keyword>
<evidence type="ECO:0000256" key="5">
    <source>
        <dbReference type="PROSITE-ProRule" id="PRU00278"/>
    </source>
</evidence>
<dbReference type="Proteomes" id="UP001138686">
    <property type="component" value="Unassembled WGS sequence"/>
</dbReference>
<dbReference type="InterPro" id="IPR000297">
    <property type="entry name" value="PPIase_PpiC"/>
</dbReference>
<keyword evidence="8" id="KW-1185">Reference proteome</keyword>
<organism evidence="7 8">
    <name type="scientific">Halomarinibacterium sedimenti</name>
    <dbReference type="NCBI Taxonomy" id="2857106"/>
    <lineage>
        <taxon>Bacteria</taxon>
        <taxon>Pseudomonadati</taxon>
        <taxon>Bacteroidota</taxon>
        <taxon>Flavobacteriia</taxon>
        <taxon>Flavobacteriales</taxon>
        <taxon>Flavobacteriaceae</taxon>
        <taxon>Halomarinibacterium</taxon>
    </lineage>
</organism>